<reference evidence="2" key="1">
    <citation type="journal article" date="2018" name="Data Brief">
        <title>Genome sequence data from 17 accessions of Ensete ventricosum, a staple food crop for millions in Ethiopia.</title>
        <authorList>
            <person name="Yemataw Z."/>
            <person name="Muzemil S."/>
            <person name="Ambachew D."/>
            <person name="Tripathi L."/>
            <person name="Tesfaye K."/>
            <person name="Chala A."/>
            <person name="Farbos A."/>
            <person name="O'Neill P."/>
            <person name="Moore K."/>
            <person name="Grant M."/>
            <person name="Studholme D.J."/>
        </authorList>
    </citation>
    <scope>NUCLEOTIDE SEQUENCE [LARGE SCALE GENOMIC DNA]</scope>
    <source>
        <tissue evidence="2">Leaf</tissue>
    </source>
</reference>
<sequence>MAEDTSVAAIEQINVKGWNYCSCVQQSSKHRSSESADDIQKAGNASTLREEVCAALGVPSGDDNATLAAPKRDQANGVLVVGGSNRSAATRKAGEGWENTRKQLETMGRRWLQIGGADCHERGRRCCCLEEEKAIVDGREQPSSVSTLTEEEKEGSTRLQNELGKSERLTVSPRGDEALPRLLAGE</sequence>
<organism evidence="2">
    <name type="scientific">Ensete ventricosum</name>
    <name type="common">Abyssinian banana</name>
    <name type="synonym">Musa ensete</name>
    <dbReference type="NCBI Taxonomy" id="4639"/>
    <lineage>
        <taxon>Eukaryota</taxon>
        <taxon>Viridiplantae</taxon>
        <taxon>Streptophyta</taxon>
        <taxon>Embryophyta</taxon>
        <taxon>Tracheophyta</taxon>
        <taxon>Spermatophyta</taxon>
        <taxon>Magnoliopsida</taxon>
        <taxon>Liliopsida</taxon>
        <taxon>Zingiberales</taxon>
        <taxon>Musaceae</taxon>
        <taxon>Ensete</taxon>
    </lineage>
</organism>
<protein>
    <submittedName>
        <fullName evidence="2">Uncharacterized protein</fullName>
    </submittedName>
</protein>
<feature type="region of interest" description="Disordered" evidence="1">
    <location>
        <begin position="139"/>
        <end position="186"/>
    </location>
</feature>
<evidence type="ECO:0000256" key="1">
    <source>
        <dbReference type="SAM" id="MobiDB-lite"/>
    </source>
</evidence>
<name>A0A445MHQ6_ENSVE</name>
<gene>
    <name evidence="2" type="ORF">BHM03_00028132</name>
</gene>
<evidence type="ECO:0000313" key="2">
    <source>
        <dbReference type="EMBL" id="RZR73795.1"/>
    </source>
</evidence>
<dbReference type="AlphaFoldDB" id="A0A445MHQ6"/>
<proteinExistence type="predicted"/>
<dbReference type="EMBL" id="KV876021">
    <property type="protein sequence ID" value="RZR73795.1"/>
    <property type="molecule type" value="Genomic_DNA"/>
</dbReference>
<accession>A0A445MHQ6</accession>
<dbReference type="Proteomes" id="UP000290560">
    <property type="component" value="Unassembled WGS sequence"/>
</dbReference>
<feature type="compositionally biased region" description="Basic and acidic residues" evidence="1">
    <location>
        <begin position="164"/>
        <end position="179"/>
    </location>
</feature>